<organism evidence="2">
    <name type="scientific">Ignisphaera aggregans</name>
    <dbReference type="NCBI Taxonomy" id="334771"/>
    <lineage>
        <taxon>Archaea</taxon>
        <taxon>Thermoproteota</taxon>
        <taxon>Thermoprotei</taxon>
        <taxon>Desulfurococcales</taxon>
        <taxon>Desulfurococcaceae</taxon>
        <taxon>Ignisphaera</taxon>
    </lineage>
</organism>
<keyword evidence="1" id="KW-0472">Membrane</keyword>
<dbReference type="EMBL" id="DTET01000110">
    <property type="protein sequence ID" value="HGV66603.1"/>
    <property type="molecule type" value="Genomic_DNA"/>
</dbReference>
<feature type="transmembrane region" description="Helical" evidence="1">
    <location>
        <begin position="38"/>
        <end position="60"/>
    </location>
</feature>
<feature type="transmembrane region" description="Helical" evidence="1">
    <location>
        <begin position="81"/>
        <end position="99"/>
    </location>
</feature>
<gene>
    <name evidence="2" type="ORF">ENV02_02150</name>
</gene>
<feature type="transmembrane region" description="Helical" evidence="1">
    <location>
        <begin position="137"/>
        <end position="156"/>
    </location>
</feature>
<name>A0A7J3QEF0_9CREN</name>
<accession>A0A7J3QEF0</accession>
<keyword evidence="1" id="KW-1133">Transmembrane helix</keyword>
<evidence type="ECO:0000256" key="1">
    <source>
        <dbReference type="SAM" id="Phobius"/>
    </source>
</evidence>
<reference evidence="2" key="1">
    <citation type="journal article" date="2020" name="mSystems">
        <title>Genome- and Community-Level Interaction Insights into Carbon Utilization and Element Cycling Functions of Hydrothermarchaeota in Hydrothermal Sediment.</title>
        <authorList>
            <person name="Zhou Z."/>
            <person name="Liu Y."/>
            <person name="Xu W."/>
            <person name="Pan J."/>
            <person name="Luo Z.H."/>
            <person name="Li M."/>
        </authorList>
    </citation>
    <scope>NUCLEOTIDE SEQUENCE [LARGE SCALE GENOMIC DNA]</scope>
    <source>
        <strain evidence="2">SpSt-721</strain>
    </source>
</reference>
<proteinExistence type="predicted"/>
<dbReference type="AlphaFoldDB" id="A0A7J3QEF0"/>
<evidence type="ECO:0000313" key="2">
    <source>
        <dbReference type="EMBL" id="HGV66603.1"/>
    </source>
</evidence>
<feature type="transmembrane region" description="Helical" evidence="1">
    <location>
        <begin position="12"/>
        <end position="32"/>
    </location>
</feature>
<protein>
    <submittedName>
        <fullName evidence="2">Uncharacterized protein</fullName>
    </submittedName>
</protein>
<keyword evidence="1" id="KW-0812">Transmembrane</keyword>
<feature type="transmembrane region" description="Helical" evidence="1">
    <location>
        <begin position="105"/>
        <end position="125"/>
    </location>
</feature>
<sequence>MLQRDEIMLYKAITYIIIVSVLFSFASIIFNLNSIELIVSYIYCFATLYLLFSMWLSIRSNTIPILIPIKIPVIKIKGEKYYIRITEIFMWGILLDTIAEIFDIVLWQYLFLLISLFFIMYRFVLRIPIERRYRFTILLISFIFLYFSGYLNHAVLRDFDEYFKFIEDVIHGIK</sequence>
<comment type="caution">
    <text evidence="2">The sequence shown here is derived from an EMBL/GenBank/DDBJ whole genome shotgun (WGS) entry which is preliminary data.</text>
</comment>